<feature type="transmembrane region" description="Helical" evidence="1">
    <location>
        <begin position="54"/>
        <end position="74"/>
    </location>
</feature>
<keyword evidence="1" id="KW-1133">Transmembrane helix</keyword>
<evidence type="ECO:0000313" key="3">
    <source>
        <dbReference type="Proteomes" id="UP001597549"/>
    </source>
</evidence>
<reference evidence="3" key="1">
    <citation type="journal article" date="2019" name="Int. J. Syst. Evol. Microbiol.">
        <title>The Global Catalogue of Microorganisms (GCM) 10K type strain sequencing project: providing services to taxonomists for standard genome sequencing and annotation.</title>
        <authorList>
            <consortium name="The Broad Institute Genomics Platform"/>
            <consortium name="The Broad Institute Genome Sequencing Center for Infectious Disease"/>
            <person name="Wu L."/>
            <person name="Ma J."/>
        </authorList>
    </citation>
    <scope>NUCLEOTIDE SEQUENCE [LARGE SCALE GENOMIC DNA]</scope>
    <source>
        <strain evidence="3">KCTC 52644</strain>
    </source>
</reference>
<proteinExistence type="predicted"/>
<keyword evidence="1" id="KW-0812">Transmembrane</keyword>
<sequence length="106" mass="12514">MTLVKKRQPVYIQVLIRLSFLIIPIVGLYFLVVFNYDPHARCDGDEHRHTMGPMFGFVVYSGVIAFLWLIAMSLELIWRHFSSNKLKYLFTTLLLIFIILMLIFFV</sequence>
<feature type="transmembrane region" description="Helical" evidence="1">
    <location>
        <begin position="86"/>
        <end position="105"/>
    </location>
</feature>
<name>A0ABW5ZAR9_9FLAO</name>
<dbReference type="RefSeq" id="WP_379808526.1">
    <property type="nucleotide sequence ID" value="NZ_JBHUOL010000021.1"/>
</dbReference>
<keyword evidence="3" id="KW-1185">Reference proteome</keyword>
<dbReference type="Proteomes" id="UP001597549">
    <property type="component" value="Unassembled WGS sequence"/>
</dbReference>
<dbReference type="EMBL" id="JBHUOL010000021">
    <property type="protein sequence ID" value="MFD2909732.1"/>
    <property type="molecule type" value="Genomic_DNA"/>
</dbReference>
<evidence type="ECO:0000256" key="1">
    <source>
        <dbReference type="SAM" id="Phobius"/>
    </source>
</evidence>
<keyword evidence="1" id="KW-0472">Membrane</keyword>
<organism evidence="2 3">
    <name type="scientific">Flavobacterium ardleyense</name>
    <dbReference type="NCBI Taxonomy" id="2038737"/>
    <lineage>
        <taxon>Bacteria</taxon>
        <taxon>Pseudomonadati</taxon>
        <taxon>Bacteroidota</taxon>
        <taxon>Flavobacteriia</taxon>
        <taxon>Flavobacteriales</taxon>
        <taxon>Flavobacteriaceae</taxon>
        <taxon>Flavobacterium</taxon>
    </lineage>
</organism>
<protein>
    <submittedName>
        <fullName evidence="2">Uncharacterized protein</fullName>
    </submittedName>
</protein>
<accession>A0ABW5ZAR9</accession>
<evidence type="ECO:0000313" key="2">
    <source>
        <dbReference type="EMBL" id="MFD2909732.1"/>
    </source>
</evidence>
<gene>
    <name evidence="2" type="ORF">ACFSX9_13425</name>
</gene>
<comment type="caution">
    <text evidence="2">The sequence shown here is derived from an EMBL/GenBank/DDBJ whole genome shotgun (WGS) entry which is preliminary data.</text>
</comment>
<feature type="transmembrane region" description="Helical" evidence="1">
    <location>
        <begin position="12"/>
        <end position="34"/>
    </location>
</feature>